<dbReference type="AlphaFoldDB" id="A0A0G2HV76"/>
<name>A0A0G2HV76_9EURO</name>
<gene>
    <name evidence="3" type="ORF">EMCG_03779</name>
</gene>
<dbReference type="EMBL" id="LCZI01001250">
    <property type="protein sequence ID" value="KKZ61670.1"/>
    <property type="molecule type" value="Genomic_DNA"/>
</dbReference>
<feature type="compositionally biased region" description="Polar residues" evidence="1">
    <location>
        <begin position="357"/>
        <end position="376"/>
    </location>
</feature>
<feature type="compositionally biased region" description="Basic and acidic residues" evidence="1">
    <location>
        <begin position="76"/>
        <end position="87"/>
    </location>
</feature>
<evidence type="ECO:0000313" key="3">
    <source>
        <dbReference type="EMBL" id="KKZ61670.1"/>
    </source>
</evidence>
<evidence type="ECO:0000256" key="2">
    <source>
        <dbReference type="SAM" id="Phobius"/>
    </source>
</evidence>
<dbReference type="OrthoDB" id="4185821at2759"/>
<feature type="region of interest" description="Disordered" evidence="1">
    <location>
        <begin position="432"/>
        <end position="483"/>
    </location>
</feature>
<protein>
    <submittedName>
        <fullName evidence="3">Uncharacterized protein</fullName>
    </submittedName>
</protein>
<sequence>MPAVIEYGRRVLIGPTTDEEDTLRRLLFSKMGSRANGRNTSARTRDVTGMQLQKEVGSFFTSRQSRAAKRRSSNTSDRRHLGSRELESNSPNLQRHGEISRKRQEEFESETDGEESEDDEGDLDGDSDYTSEDESAGEEEEELTPAASGGGIPPAGNIPTDTLGPGTNSPVTLGSGAISSSAANSSNPPPSKGGLASNPAHLAVLITGIVVGAVFIIFLAACVMIRSKKQQKPGGIYSRYQGLRRRIGLASQDTLVTGDNKTIQIEKDGMSTTVKSYWDPEVGFTKPSVKSESRNTQDKHTSIFRKALTGAKSSIPHITARPKSLVLRGPNSTFGLPKLVPAYDEIQPLTKAHTVESNRSSTLLSQGQERGDTQNILPPAFTSKFSWTTTPSTNTHTISSIYTPQALHHPPRIDENDAATVYTEDTEPVRFRSTTSWVLQQQVKSQQHTQSNPNKPKPPPSDIDSSISEDSRVPAGALPGLAI</sequence>
<keyword evidence="2" id="KW-1133">Transmembrane helix</keyword>
<feature type="compositionally biased region" description="Low complexity" evidence="1">
    <location>
        <begin position="440"/>
        <end position="454"/>
    </location>
</feature>
<dbReference type="Proteomes" id="UP000034164">
    <property type="component" value="Unassembled WGS sequence"/>
</dbReference>
<feature type="compositionally biased region" description="Low complexity" evidence="1">
    <location>
        <begin position="174"/>
        <end position="186"/>
    </location>
</feature>
<feature type="region of interest" description="Disordered" evidence="1">
    <location>
        <begin position="357"/>
        <end position="379"/>
    </location>
</feature>
<keyword evidence="2" id="KW-0812">Transmembrane</keyword>
<keyword evidence="2" id="KW-0472">Membrane</keyword>
<accession>A0A0G2HV76</accession>
<evidence type="ECO:0000256" key="1">
    <source>
        <dbReference type="SAM" id="MobiDB-lite"/>
    </source>
</evidence>
<feature type="region of interest" description="Disordered" evidence="1">
    <location>
        <begin position="56"/>
        <end position="194"/>
    </location>
</feature>
<dbReference type="VEuPathDB" id="FungiDB:EMCG_03779"/>
<comment type="caution">
    <text evidence="3">The sequence shown here is derived from an EMBL/GenBank/DDBJ whole genome shotgun (WGS) entry which is preliminary data.</text>
</comment>
<proteinExistence type="predicted"/>
<feature type="compositionally biased region" description="Acidic residues" evidence="1">
    <location>
        <begin position="107"/>
        <end position="143"/>
    </location>
</feature>
<feature type="transmembrane region" description="Helical" evidence="2">
    <location>
        <begin position="202"/>
        <end position="225"/>
    </location>
</feature>
<evidence type="ECO:0000313" key="4">
    <source>
        <dbReference type="Proteomes" id="UP000034164"/>
    </source>
</evidence>
<organism evidence="3 4">
    <name type="scientific">[Emmonsia] crescens</name>
    <dbReference type="NCBI Taxonomy" id="73230"/>
    <lineage>
        <taxon>Eukaryota</taxon>
        <taxon>Fungi</taxon>
        <taxon>Dikarya</taxon>
        <taxon>Ascomycota</taxon>
        <taxon>Pezizomycotina</taxon>
        <taxon>Eurotiomycetes</taxon>
        <taxon>Eurotiomycetidae</taxon>
        <taxon>Onygenales</taxon>
        <taxon>Ajellomycetaceae</taxon>
        <taxon>Emergomyces</taxon>
    </lineage>
</organism>
<feature type="compositionally biased region" description="Basic and acidic residues" evidence="1">
    <location>
        <begin position="95"/>
        <end position="106"/>
    </location>
</feature>
<reference evidence="4" key="1">
    <citation type="journal article" date="2015" name="PLoS Genet.">
        <title>The dynamic genome and transcriptome of the human fungal pathogen Blastomyces and close relative Emmonsia.</title>
        <authorList>
            <person name="Munoz J.F."/>
            <person name="Gauthier G.M."/>
            <person name="Desjardins C.A."/>
            <person name="Gallo J.E."/>
            <person name="Holder J."/>
            <person name="Sullivan T.D."/>
            <person name="Marty A.J."/>
            <person name="Carmen J.C."/>
            <person name="Chen Z."/>
            <person name="Ding L."/>
            <person name="Gujja S."/>
            <person name="Magrini V."/>
            <person name="Misas E."/>
            <person name="Mitreva M."/>
            <person name="Priest M."/>
            <person name="Saif S."/>
            <person name="Whiston E.A."/>
            <person name="Young S."/>
            <person name="Zeng Q."/>
            <person name="Goldman W.E."/>
            <person name="Mardis E.R."/>
            <person name="Taylor J.W."/>
            <person name="McEwen J.G."/>
            <person name="Clay O.K."/>
            <person name="Klein B.S."/>
            <person name="Cuomo C.A."/>
        </authorList>
    </citation>
    <scope>NUCLEOTIDE SEQUENCE [LARGE SCALE GENOMIC DNA]</scope>
    <source>
        <strain evidence="4">UAMH 3008</strain>
    </source>
</reference>